<feature type="compositionally biased region" description="Basic and acidic residues" evidence="1">
    <location>
        <begin position="116"/>
        <end position="126"/>
    </location>
</feature>
<sequence>MNRTSSRLAVLVFGGVALAGSFVAPAMAAPSSPISVQSWGDCPANNVCVWTEGNFAYAPTAYGSPAFRTLNAGDHDRVSSWGNKTRYQYCLWDNGNKVLLDTLPPNRGRHTMPDGTNDRADAIGRC</sequence>
<accession>A0ABQ3L654</accession>
<feature type="signal peptide" evidence="2">
    <location>
        <begin position="1"/>
        <end position="28"/>
    </location>
</feature>
<evidence type="ECO:0008006" key="5">
    <source>
        <dbReference type="Google" id="ProtNLM"/>
    </source>
</evidence>
<reference evidence="4" key="1">
    <citation type="journal article" date="2019" name="Int. J. Syst. Evol. Microbiol.">
        <title>The Global Catalogue of Microorganisms (GCM) 10K type strain sequencing project: providing services to taxonomists for standard genome sequencing and annotation.</title>
        <authorList>
            <consortium name="The Broad Institute Genomics Platform"/>
            <consortium name="The Broad Institute Genome Sequencing Center for Infectious Disease"/>
            <person name="Wu L."/>
            <person name="Ma J."/>
        </authorList>
    </citation>
    <scope>NUCLEOTIDE SEQUENCE [LARGE SCALE GENOMIC DNA]</scope>
    <source>
        <strain evidence="4">CGMCC 4.7683</strain>
    </source>
</reference>
<comment type="caution">
    <text evidence="3">The sequence shown here is derived from an EMBL/GenBank/DDBJ whole genome shotgun (WGS) entry which is preliminary data.</text>
</comment>
<gene>
    <name evidence="3" type="ORF">GCM10017790_12130</name>
</gene>
<proteinExistence type="predicted"/>
<dbReference type="Pfam" id="PF03995">
    <property type="entry name" value="Inhibitor_I36"/>
    <property type="match status" value="1"/>
</dbReference>
<name>A0ABQ3L654_9PSEU</name>
<dbReference type="EMBL" id="BNAY01000001">
    <property type="protein sequence ID" value="GHH06576.1"/>
    <property type="molecule type" value="Genomic_DNA"/>
</dbReference>
<protein>
    <recommendedName>
        <fullName evidence="5">Peptidase inhibitor family I36</fullName>
    </recommendedName>
</protein>
<organism evidence="3 4">
    <name type="scientific">Amycolatopsis oliviviridis</name>
    <dbReference type="NCBI Taxonomy" id="1471590"/>
    <lineage>
        <taxon>Bacteria</taxon>
        <taxon>Bacillati</taxon>
        <taxon>Actinomycetota</taxon>
        <taxon>Actinomycetes</taxon>
        <taxon>Pseudonocardiales</taxon>
        <taxon>Pseudonocardiaceae</taxon>
        <taxon>Amycolatopsis</taxon>
    </lineage>
</organism>
<keyword evidence="2" id="KW-0732">Signal</keyword>
<dbReference type="Proteomes" id="UP000635387">
    <property type="component" value="Unassembled WGS sequence"/>
</dbReference>
<evidence type="ECO:0000313" key="3">
    <source>
        <dbReference type="EMBL" id="GHH06576.1"/>
    </source>
</evidence>
<dbReference type="RefSeq" id="WP_191252510.1">
    <property type="nucleotide sequence ID" value="NZ_BNAY01000001.1"/>
</dbReference>
<feature type="chain" id="PRO_5047321402" description="Peptidase inhibitor family I36" evidence="2">
    <location>
        <begin position="29"/>
        <end position="126"/>
    </location>
</feature>
<keyword evidence="4" id="KW-1185">Reference proteome</keyword>
<evidence type="ECO:0000313" key="4">
    <source>
        <dbReference type="Proteomes" id="UP000635387"/>
    </source>
</evidence>
<evidence type="ECO:0000256" key="1">
    <source>
        <dbReference type="SAM" id="MobiDB-lite"/>
    </source>
</evidence>
<evidence type="ECO:0000256" key="2">
    <source>
        <dbReference type="SAM" id="SignalP"/>
    </source>
</evidence>
<feature type="region of interest" description="Disordered" evidence="1">
    <location>
        <begin position="104"/>
        <end position="126"/>
    </location>
</feature>